<dbReference type="OrthoDB" id="10057469at2759"/>
<accession>A0A5B7IHE3</accession>
<feature type="compositionally biased region" description="Gly residues" evidence="1">
    <location>
        <begin position="129"/>
        <end position="140"/>
    </location>
</feature>
<evidence type="ECO:0000313" key="3">
    <source>
        <dbReference type="Proteomes" id="UP000324222"/>
    </source>
</evidence>
<evidence type="ECO:0000256" key="1">
    <source>
        <dbReference type="SAM" id="MobiDB-lite"/>
    </source>
</evidence>
<dbReference type="EMBL" id="VSRR010053651">
    <property type="protein sequence ID" value="MPC80298.1"/>
    <property type="molecule type" value="Genomic_DNA"/>
</dbReference>
<name>A0A5B7IHE3_PORTR</name>
<keyword evidence="3" id="KW-1185">Reference proteome</keyword>
<dbReference type="AlphaFoldDB" id="A0A5B7IHE3"/>
<feature type="region of interest" description="Disordered" evidence="1">
    <location>
        <begin position="129"/>
        <end position="148"/>
    </location>
</feature>
<feature type="region of interest" description="Disordered" evidence="1">
    <location>
        <begin position="1"/>
        <end position="29"/>
    </location>
</feature>
<sequence>MLRNIQPTEGEGGRERGGGGGGGRGGLVQKAQHRLTLSLTLLQESLDCRRAATWYHSSKGASASLPTTSTSTRSVDSSDSGIYDLDDDYSFVITENSPPELVRRVEADFTPIENLGKRDVFVVVVGGGDGSGGSGGGGGCVSDRESYL</sequence>
<proteinExistence type="predicted"/>
<comment type="caution">
    <text evidence="2">The sequence shown here is derived from an EMBL/GenBank/DDBJ whole genome shotgun (WGS) entry which is preliminary data.</text>
</comment>
<evidence type="ECO:0000313" key="2">
    <source>
        <dbReference type="EMBL" id="MPC80298.1"/>
    </source>
</evidence>
<reference evidence="2 3" key="1">
    <citation type="submission" date="2019-05" db="EMBL/GenBank/DDBJ databases">
        <title>Another draft genome of Portunus trituberculatus and its Hox gene families provides insights of decapod evolution.</title>
        <authorList>
            <person name="Jeong J.-H."/>
            <person name="Song I."/>
            <person name="Kim S."/>
            <person name="Choi T."/>
            <person name="Kim D."/>
            <person name="Ryu S."/>
            <person name="Kim W."/>
        </authorList>
    </citation>
    <scope>NUCLEOTIDE SEQUENCE [LARGE SCALE GENOMIC DNA]</scope>
    <source>
        <tissue evidence="2">Muscle</tissue>
    </source>
</reference>
<gene>
    <name evidence="2" type="ORF">E2C01_074875</name>
</gene>
<dbReference type="Proteomes" id="UP000324222">
    <property type="component" value="Unassembled WGS sequence"/>
</dbReference>
<feature type="region of interest" description="Disordered" evidence="1">
    <location>
        <begin position="57"/>
        <end position="79"/>
    </location>
</feature>
<protein>
    <submittedName>
        <fullName evidence="2">Uncharacterized protein</fullName>
    </submittedName>
</protein>
<organism evidence="2 3">
    <name type="scientific">Portunus trituberculatus</name>
    <name type="common">Swimming crab</name>
    <name type="synonym">Neptunus trituberculatus</name>
    <dbReference type="NCBI Taxonomy" id="210409"/>
    <lineage>
        <taxon>Eukaryota</taxon>
        <taxon>Metazoa</taxon>
        <taxon>Ecdysozoa</taxon>
        <taxon>Arthropoda</taxon>
        <taxon>Crustacea</taxon>
        <taxon>Multicrustacea</taxon>
        <taxon>Malacostraca</taxon>
        <taxon>Eumalacostraca</taxon>
        <taxon>Eucarida</taxon>
        <taxon>Decapoda</taxon>
        <taxon>Pleocyemata</taxon>
        <taxon>Brachyura</taxon>
        <taxon>Eubrachyura</taxon>
        <taxon>Portunoidea</taxon>
        <taxon>Portunidae</taxon>
        <taxon>Portuninae</taxon>
        <taxon>Portunus</taxon>
    </lineage>
</organism>
<feature type="compositionally biased region" description="Low complexity" evidence="1">
    <location>
        <begin position="62"/>
        <end position="79"/>
    </location>
</feature>